<comment type="caution">
    <text evidence="1">The sequence shown here is derived from an EMBL/GenBank/DDBJ whole genome shotgun (WGS) entry which is preliminary data.</text>
</comment>
<evidence type="ECO:0008006" key="3">
    <source>
        <dbReference type="Google" id="ProtNLM"/>
    </source>
</evidence>
<accession>A0A6N8KXJ0</accession>
<organism evidence="1 2">
    <name type="scientific">Sphingobacterium humi</name>
    <dbReference type="NCBI Taxonomy" id="1796905"/>
    <lineage>
        <taxon>Bacteria</taxon>
        <taxon>Pseudomonadati</taxon>
        <taxon>Bacteroidota</taxon>
        <taxon>Sphingobacteriia</taxon>
        <taxon>Sphingobacteriales</taxon>
        <taxon>Sphingobacteriaceae</taxon>
        <taxon>Sphingobacterium</taxon>
    </lineage>
</organism>
<proteinExistence type="predicted"/>
<reference evidence="1 2" key="1">
    <citation type="submission" date="2019-12" db="EMBL/GenBank/DDBJ databases">
        <authorList>
            <person name="Dong K."/>
        </authorList>
    </citation>
    <scope>NUCLEOTIDE SEQUENCE [LARGE SCALE GENOMIC DNA]</scope>
    <source>
        <strain evidence="1 2">JCM 31225</strain>
    </source>
</reference>
<dbReference type="OrthoDB" id="9847655at2"/>
<keyword evidence="2" id="KW-1185">Reference proteome</keyword>
<gene>
    <name evidence="1" type="ORF">GQF63_09045</name>
</gene>
<sequence length="149" mass="17251">MNRFNYSIFFTCIILLFSSSCKKLDGLATPPDFDAGPHIFSTAVKDTVLISKNDQRWWFERITVDGFEDYDLEKNNKLTCYRRDAKPSADSPLGEVYKYESVWFTVEKLDERRIKISLKENKEGVVRTFTFSASVGNANRKVTIVQNQK</sequence>
<dbReference type="RefSeq" id="WP_160368902.1">
    <property type="nucleotide sequence ID" value="NZ_WSQA01000005.1"/>
</dbReference>
<dbReference type="AlphaFoldDB" id="A0A6N8KXJ0"/>
<name>A0A6N8KXJ0_9SPHI</name>
<protein>
    <recommendedName>
        <fullName evidence="3">BACON domain-containing protein</fullName>
    </recommendedName>
</protein>
<evidence type="ECO:0000313" key="1">
    <source>
        <dbReference type="EMBL" id="MVZ62165.1"/>
    </source>
</evidence>
<dbReference type="EMBL" id="WSQA01000005">
    <property type="protein sequence ID" value="MVZ62165.1"/>
    <property type="molecule type" value="Genomic_DNA"/>
</dbReference>
<evidence type="ECO:0000313" key="2">
    <source>
        <dbReference type="Proteomes" id="UP000435036"/>
    </source>
</evidence>
<dbReference type="PROSITE" id="PS51257">
    <property type="entry name" value="PROKAR_LIPOPROTEIN"/>
    <property type="match status" value="1"/>
</dbReference>
<dbReference type="Proteomes" id="UP000435036">
    <property type="component" value="Unassembled WGS sequence"/>
</dbReference>